<evidence type="ECO:0000256" key="12">
    <source>
        <dbReference type="PROSITE-ProRule" id="PRU00146"/>
    </source>
</evidence>
<dbReference type="InterPro" id="IPR019786">
    <property type="entry name" value="Zinc_finger_PHD-type_CS"/>
</dbReference>
<feature type="domain" description="PHD-type" evidence="14">
    <location>
        <begin position="87"/>
        <end position="139"/>
    </location>
</feature>
<sequence length="1004" mass="118488">MQKKKDDEIIIEKGVEDEILHPISTNCTIDEISPPISFPLDISMNEQLFESDYWDDYLSDSETDYCDNFNVKDKVHPTKRVWNDNLERSCGVCNYIENYTELSNMIKCEGYCRKPYHLKCVGLEELPNTRWKCQNCINNLVFCNICNSFSNKSSCNFLKCYHPICMRFFHTQCLLYYQNNIIWTLNNSCGKKCLAPDENACMHPEINIGGKILKKIFGTENVNEEEVTSKLLNEFGFKFICDRHYCSSCSDYNKNKRILKNETQIEISRKKRSIFKLDDPDDLFYCIKCNSGYHNHCLHPDSIKLVSGVCICYKHIHDQSDMILGRYNIKDEIDSKLKTQLQNCLKSNNGKRLNKELKLALIQKIVNHLESSEFNLNSLPFQLPGQSKDWLCIEIENLINEHNLKYESQKAINFSQNYGFTHIRRNIYLENINEPQDEEFETLSDTGHSGSKNKQKKEKKIKNNQNLKKKTSTLNKKDKIFNEKCVCKTICEKDTCQNAAMYIECNSNICGLDEGIQKKNCMNRIFNSNNNKFLDNQKKIILKNLKVIDAGEKGFGVTTNMTIPKDTFIIEYVGEILTRENYLKRVEKYKERELESRKKSIIMDDYKEDHEFNEDFILPKDTRERHWYCMEIGNDYIIDSTYKGNLSRLINHSCDPNCIAQKWLVGNECRVGIFSKREILPNEELTYDYSFTAFDIGFKCKCNSPSCKGRIGIENFKETNQELIKKRNLLCKKMNMINSFTSLNKSLFNNPICSEIDEIFTSRYGYINDNPEFYYKSEKYCDKISKYNQVLHDHITNGIQIYPYDFKFRNSLYGYTSLLYFDSPDIISDWYFKKSKNIVLMNKPWIILTFAFNSREFTYLKYPLNINYLKKQLCKRLTICLDKNNPKLSNNSIFWHLFDLGIGSDECCNICNNPGTLITCDYCYDSFHKYCLYNNEIPNNLKRSRLSYNYNKVEEKIKCRNCMENELISVYWLKTTYKRRRYNYFLRHKLHSIPLYINRINPLI</sequence>
<feature type="domain" description="SET" evidence="15">
    <location>
        <begin position="538"/>
        <end position="690"/>
    </location>
</feature>
<dbReference type="Proteomes" id="UP001429100">
    <property type="component" value="Unassembled WGS sequence"/>
</dbReference>
<dbReference type="InterPro" id="IPR046341">
    <property type="entry name" value="SET_dom_sf"/>
</dbReference>
<evidence type="ECO:0000259" key="14">
    <source>
        <dbReference type="PROSITE" id="PS50016"/>
    </source>
</evidence>
<dbReference type="InterPro" id="IPR050777">
    <property type="entry name" value="SET2_Histone-Lys_MeTrsfase"/>
</dbReference>
<dbReference type="VEuPathDB" id="CryptoDB:GY17_00002920"/>
<evidence type="ECO:0000259" key="16">
    <source>
        <dbReference type="PROSITE" id="PS50868"/>
    </source>
</evidence>
<dbReference type="Proteomes" id="UP000199752">
    <property type="component" value="Chromosome 5"/>
</dbReference>
<dbReference type="InterPro" id="IPR001214">
    <property type="entry name" value="SET_dom"/>
</dbReference>
<dbReference type="InterPro" id="IPR059153">
    <property type="entry name" value="NSD_PHD-1st"/>
</dbReference>
<evidence type="ECO:0000256" key="2">
    <source>
        <dbReference type="ARBA" id="ARBA00004286"/>
    </source>
</evidence>
<dbReference type="PROSITE" id="PS01359">
    <property type="entry name" value="ZF_PHD_1"/>
    <property type="match status" value="2"/>
</dbReference>
<dbReference type="VEuPathDB" id="CryptoDB:ChTU502y2012_385g0385"/>
<feature type="domain" description="PHD-type" evidence="14">
    <location>
        <begin position="905"/>
        <end position="965"/>
    </location>
</feature>
<dbReference type="Gene3D" id="2.170.270.10">
    <property type="entry name" value="SET domain"/>
    <property type="match status" value="1"/>
</dbReference>
<dbReference type="PROSITE" id="PS50016">
    <property type="entry name" value="ZF_PHD_2"/>
    <property type="match status" value="2"/>
</dbReference>
<evidence type="ECO:0000313" key="20">
    <source>
        <dbReference type="Proteomes" id="UP001429100"/>
    </source>
</evidence>
<dbReference type="GO" id="GO:0032259">
    <property type="term" value="P:methylation"/>
    <property type="evidence" value="ECO:0007669"/>
    <property type="project" value="UniProtKB-KW"/>
</dbReference>
<dbReference type="InterPro" id="IPR003616">
    <property type="entry name" value="Post-SET_dom"/>
</dbReference>
<dbReference type="PROSITE" id="PS50868">
    <property type="entry name" value="POST_SET"/>
    <property type="match status" value="1"/>
</dbReference>
<feature type="domain" description="AWS" evidence="17">
    <location>
        <begin position="480"/>
        <end position="530"/>
    </location>
</feature>
<reference evidence="19 20" key="3">
    <citation type="submission" date="2017-10" db="EMBL/GenBank/DDBJ databases">
        <title>Consistent, comparative and evidence-based genome annotation and re-annotation for the closely-related species, Cryptosporidium parvum, C. hominis and C. tyzzeri.</title>
        <authorList>
            <person name="Baptista R.P."/>
            <person name="Li Y."/>
            <person name="Sateriale A."/>
            <person name="Striepen B."/>
            <person name="Kissinger J.C."/>
        </authorList>
    </citation>
    <scope>NUCLEOTIDE SEQUENCE [LARGE SCALE GENOMIC DNA]</scope>
    <source>
        <strain evidence="19">30976</strain>
    </source>
</reference>
<proteinExistence type="predicted"/>
<dbReference type="Gene3D" id="3.30.40.10">
    <property type="entry name" value="Zinc/RING finger domain, C3HC4 (zinc finger)"/>
    <property type="match status" value="3"/>
</dbReference>
<feature type="domain" description="Post-SET" evidence="16">
    <location>
        <begin position="696"/>
        <end position="712"/>
    </location>
</feature>
<dbReference type="Pfam" id="PF23011">
    <property type="entry name" value="PHD-1st_NSD"/>
    <property type="match status" value="1"/>
</dbReference>
<keyword evidence="7" id="KW-0479">Metal-binding</keyword>
<evidence type="ECO:0000256" key="5">
    <source>
        <dbReference type="ARBA" id="ARBA00022679"/>
    </source>
</evidence>
<keyword evidence="5" id="KW-0808">Transferase</keyword>
<evidence type="ECO:0000313" key="18">
    <source>
        <dbReference type="EMBL" id="CUV06030.1"/>
    </source>
</evidence>
<evidence type="ECO:0000256" key="3">
    <source>
        <dbReference type="ARBA" id="ARBA00022454"/>
    </source>
</evidence>
<reference evidence="18" key="2">
    <citation type="submission" date="2015-08" db="EMBL/GenBank/DDBJ databases">
        <authorList>
            <person name="Babu N.S."/>
            <person name="Beckwith C.J."/>
            <person name="Beseler K.G."/>
            <person name="Brison A."/>
            <person name="Carone J.V."/>
            <person name="Caskin T.P."/>
            <person name="Diamond M."/>
            <person name="Durham M.E."/>
            <person name="Foxe J.M."/>
            <person name="Go M."/>
            <person name="Henderson B.A."/>
            <person name="Jones I.B."/>
            <person name="McGettigan J.A."/>
            <person name="Micheletti S.J."/>
            <person name="Nasrallah M.E."/>
            <person name="Ortiz D."/>
            <person name="Piller C.R."/>
            <person name="Privatt S.R."/>
            <person name="Schneider S.L."/>
            <person name="Sharp S."/>
            <person name="Smith T.C."/>
            <person name="Stanton J.D."/>
            <person name="Ullery H.E."/>
            <person name="Wilson R.J."/>
            <person name="Serrano M.G."/>
            <person name="Buck G."/>
            <person name="Lee V."/>
            <person name="Wang Y."/>
            <person name="Carvalho R."/>
            <person name="Voegtly L."/>
            <person name="Shi R."/>
            <person name="Duckworth R."/>
            <person name="Johnson A."/>
            <person name="Loviza R."/>
            <person name="Walstead R."/>
            <person name="Shah Z."/>
            <person name="Kiflezghi M."/>
            <person name="Wade K."/>
            <person name="Ball S.L."/>
            <person name="Bradley K.W."/>
            <person name="Asai D.J."/>
            <person name="Bowman C.A."/>
            <person name="Russell D.A."/>
            <person name="Pope W.H."/>
            <person name="Jacobs-Sera D."/>
            <person name="Hendrix R.W."/>
            <person name="Hatfull G.F."/>
        </authorList>
    </citation>
    <scope>NUCLEOTIDE SEQUENCE [LARGE SCALE GENOMIC DNA]</scope>
</reference>
<keyword evidence="10" id="KW-0156">Chromatin regulator</keyword>
<organism evidence="18">
    <name type="scientific">Cryptosporidium hominis</name>
    <dbReference type="NCBI Taxonomy" id="237895"/>
    <lineage>
        <taxon>Eukaryota</taxon>
        <taxon>Sar</taxon>
        <taxon>Alveolata</taxon>
        <taxon>Apicomplexa</taxon>
        <taxon>Conoidasida</taxon>
        <taxon>Coccidia</taxon>
        <taxon>Eucoccidiorida</taxon>
        <taxon>Eimeriorina</taxon>
        <taxon>Cryptosporidiidae</taxon>
        <taxon>Cryptosporidium</taxon>
    </lineage>
</organism>
<dbReference type="SUPFAM" id="SSF82199">
    <property type="entry name" value="SET domain"/>
    <property type="match status" value="1"/>
</dbReference>
<dbReference type="EMBL" id="JTAI01000009">
    <property type="protein sequence ID" value="PPS94157.1"/>
    <property type="molecule type" value="Genomic_DNA"/>
</dbReference>
<evidence type="ECO:0000256" key="10">
    <source>
        <dbReference type="ARBA" id="ARBA00022853"/>
    </source>
</evidence>
<dbReference type="AlphaFoldDB" id="A0A0S4TF22"/>
<evidence type="ECO:0000256" key="1">
    <source>
        <dbReference type="ARBA" id="ARBA00004123"/>
    </source>
</evidence>
<dbReference type="Pfam" id="PF00856">
    <property type="entry name" value="SET"/>
    <property type="match status" value="1"/>
</dbReference>
<dbReference type="InterPro" id="IPR001965">
    <property type="entry name" value="Znf_PHD"/>
</dbReference>
<keyword evidence="3" id="KW-0158">Chromosome</keyword>
<evidence type="ECO:0000256" key="9">
    <source>
        <dbReference type="ARBA" id="ARBA00022833"/>
    </source>
</evidence>
<evidence type="ECO:0000256" key="8">
    <source>
        <dbReference type="ARBA" id="ARBA00022771"/>
    </source>
</evidence>
<evidence type="ECO:0000313" key="19">
    <source>
        <dbReference type="EMBL" id="PPS94157.1"/>
    </source>
</evidence>
<protein>
    <submittedName>
        <fullName evidence="19">Histone-lysine N-methyltransferase</fullName>
    </submittedName>
</protein>
<dbReference type="GO" id="GO:0042054">
    <property type="term" value="F:histone methyltransferase activity"/>
    <property type="evidence" value="ECO:0007669"/>
    <property type="project" value="InterPro"/>
</dbReference>
<feature type="region of interest" description="Disordered" evidence="13">
    <location>
        <begin position="439"/>
        <end position="468"/>
    </location>
</feature>
<comment type="subcellular location">
    <subcellularLocation>
        <location evidence="2">Chromosome</location>
    </subcellularLocation>
    <subcellularLocation>
        <location evidence="1">Nucleus</location>
    </subcellularLocation>
</comment>
<gene>
    <name evidence="18" type="ORF">CHUDEA5_400</name>
    <name evidence="19" type="ORF">GY17_00002920</name>
</gene>
<evidence type="ECO:0000256" key="11">
    <source>
        <dbReference type="ARBA" id="ARBA00023242"/>
    </source>
</evidence>
<dbReference type="PROSITE" id="PS50280">
    <property type="entry name" value="SET"/>
    <property type="match status" value="1"/>
</dbReference>
<dbReference type="InterPro" id="IPR019787">
    <property type="entry name" value="Znf_PHD-finger"/>
</dbReference>
<evidence type="ECO:0000259" key="17">
    <source>
        <dbReference type="PROSITE" id="PS51215"/>
    </source>
</evidence>
<dbReference type="OrthoDB" id="308383at2759"/>
<accession>A0A0S4TF22</accession>
<dbReference type="InterPro" id="IPR013083">
    <property type="entry name" value="Znf_RING/FYVE/PHD"/>
</dbReference>
<dbReference type="EMBL" id="LN877951">
    <property type="protein sequence ID" value="CUV06030.1"/>
    <property type="molecule type" value="Genomic_DNA"/>
</dbReference>
<dbReference type="VEuPathDB" id="CryptoDB:Chro.50353"/>
<dbReference type="SUPFAM" id="SSF57903">
    <property type="entry name" value="FYVE/PHD zinc finger"/>
    <property type="match status" value="3"/>
</dbReference>
<keyword evidence="9" id="KW-0862">Zinc</keyword>
<evidence type="ECO:0000256" key="6">
    <source>
        <dbReference type="ARBA" id="ARBA00022691"/>
    </source>
</evidence>
<dbReference type="SMART" id="SM00317">
    <property type="entry name" value="SET"/>
    <property type="match status" value="1"/>
</dbReference>
<evidence type="ECO:0000256" key="13">
    <source>
        <dbReference type="SAM" id="MobiDB-lite"/>
    </source>
</evidence>
<dbReference type="InterPro" id="IPR011011">
    <property type="entry name" value="Znf_FYVE_PHD"/>
</dbReference>
<evidence type="ECO:0000256" key="4">
    <source>
        <dbReference type="ARBA" id="ARBA00022603"/>
    </source>
</evidence>
<dbReference type="VEuPathDB" id="CryptoDB:CHUDEA5_400"/>
<dbReference type="GO" id="GO:0005634">
    <property type="term" value="C:nucleus"/>
    <property type="evidence" value="ECO:0007669"/>
    <property type="project" value="UniProtKB-SubCell"/>
</dbReference>
<dbReference type="SMART" id="SM00249">
    <property type="entry name" value="PHD"/>
    <property type="match status" value="4"/>
</dbReference>
<dbReference type="GO" id="GO:0005694">
    <property type="term" value="C:chromosome"/>
    <property type="evidence" value="ECO:0007669"/>
    <property type="project" value="UniProtKB-SubCell"/>
</dbReference>
<dbReference type="InterPro" id="IPR006560">
    <property type="entry name" value="AWS_dom"/>
</dbReference>
<name>A0A0S4TF22_CRYHO</name>
<keyword evidence="6" id="KW-0949">S-adenosyl-L-methionine</keyword>
<dbReference type="PANTHER" id="PTHR22884">
    <property type="entry name" value="SET DOMAIN PROTEINS"/>
    <property type="match status" value="1"/>
</dbReference>
<evidence type="ECO:0000259" key="15">
    <source>
        <dbReference type="PROSITE" id="PS50280"/>
    </source>
</evidence>
<feature type="compositionally biased region" description="Basic residues" evidence="13">
    <location>
        <begin position="451"/>
        <end position="468"/>
    </location>
</feature>
<keyword evidence="11" id="KW-0539">Nucleus</keyword>
<keyword evidence="20" id="KW-1185">Reference proteome</keyword>
<keyword evidence="8 12" id="KW-0863">Zinc-finger</keyword>
<dbReference type="GO" id="GO:0008270">
    <property type="term" value="F:zinc ion binding"/>
    <property type="evidence" value="ECO:0007669"/>
    <property type="project" value="UniProtKB-KW"/>
</dbReference>
<keyword evidence="4" id="KW-0489">Methyltransferase</keyword>
<evidence type="ECO:0000256" key="7">
    <source>
        <dbReference type="ARBA" id="ARBA00022723"/>
    </source>
</evidence>
<dbReference type="PROSITE" id="PS51215">
    <property type="entry name" value="AWS"/>
    <property type="match status" value="1"/>
</dbReference>
<reference evidence="19 20" key="1">
    <citation type="submission" date="2014-11" db="EMBL/GenBank/DDBJ databases">
        <title>Comparative genomic analysis of Cryptosporidium hominis reveals occurrence of genetic recombination in virulent subtypes.</title>
        <authorList>
            <person name="Guo Y."/>
            <person name="Tang K."/>
            <person name="Frace M."/>
            <person name="Li N."/>
            <person name="Roellig D.M."/>
            <person name="Sammons S."/>
            <person name="Knipe K."/>
            <person name="Rowe L."/>
            <person name="Feng Y."/>
            <person name="Xiao L."/>
        </authorList>
    </citation>
    <scope>NUCLEOTIDE SEQUENCE [LARGE SCALE GENOMIC DNA]</scope>
    <source>
        <strain evidence="19">30976</strain>
    </source>
</reference>